<comment type="caution">
    <text evidence="8">The sequence shown here is derived from an EMBL/GenBank/DDBJ whole genome shotgun (WGS) entry which is preliminary data.</text>
</comment>
<organism evidence="8 9">
    <name type="scientific">Oryzihumus leptocrescens</name>
    <dbReference type="NCBI Taxonomy" id="297536"/>
    <lineage>
        <taxon>Bacteria</taxon>
        <taxon>Bacillati</taxon>
        <taxon>Actinomycetota</taxon>
        <taxon>Actinomycetes</taxon>
        <taxon>Micrococcales</taxon>
        <taxon>Intrasporangiaceae</taxon>
        <taxon>Oryzihumus</taxon>
    </lineage>
</organism>
<proteinExistence type="predicted"/>
<evidence type="ECO:0000256" key="3">
    <source>
        <dbReference type="ARBA" id="ARBA00022692"/>
    </source>
</evidence>
<dbReference type="RefSeq" id="WP_141787430.1">
    <property type="nucleotide sequence ID" value="NZ_BAAAKX010000013.1"/>
</dbReference>
<sequence length="752" mass="80032">MSVGVILGLGRRRASAQWSQPVYRAGWLLAGGSVVTAVAGVAFWLSAAHLYPPEVVGANSSLISAMMFLAGVAQLNLMSAVLRFVPAAGARAGRLVLGFYAVALTTSAVAAAVFLMGLGTFAPALRPLLSSPPQAFFFVAATMGWTLYVLHCSTLVAVGQAGASTVATQTFNLGKLVLLLGFAVAVPGAGVWFSWTVSMAVVLAGAVWYYAARAYPRFTALPRAVPATAPTLRELVRYVGPDYLAALAWIACTTLPPILVINLTGPSHAAVFALAWSMCFVLLNVPASFGQSLVAHGPLEPHRLEERHRKVLTYSLGMVVPAVTVLVVLAPWILRLFGSWYVEVGTTTLRLLALAAVPNCVVALAVSRARVQRRMTVVVGTMATLSVGVLGGTLLAVPHVGIAGAGFAWLVAESVVAAWVGLRWVGPHLVAPPWPTVPRRTRRRAVQAVAADGWTPERTLRSVSDSSVVLLRSPSSSAALKVATGEGGVRSLAAERRVLQQLAADERLGSWRRMIPTVLGGWQDARGGYLLLSRLPGAPPDQHTPGRLTHEALCALAPLHRLESSIVAVDSRLLDRWVGAPVAALARALPDGEVVRSGLHDLERVLRCRLQGRSVTLGWSHGDLHPGNLLVWPDGVVRGILDWGGARPDSFPALDPAHWLLTTAAEHGHRALGREVAERLGRGEYWHRGEAELIGSAACGHGLPDESLLLLTWLAHVHMNLQKSARYGASPLWSRRTVLPVLRAVHEGGVTR</sequence>
<comment type="subcellular location">
    <subcellularLocation>
        <location evidence="1">Cell membrane</location>
        <topology evidence="1">Multi-pass membrane protein</topology>
    </subcellularLocation>
</comment>
<evidence type="ECO:0000256" key="6">
    <source>
        <dbReference type="SAM" id="Phobius"/>
    </source>
</evidence>
<evidence type="ECO:0000256" key="5">
    <source>
        <dbReference type="ARBA" id="ARBA00023136"/>
    </source>
</evidence>
<evidence type="ECO:0000256" key="1">
    <source>
        <dbReference type="ARBA" id="ARBA00004651"/>
    </source>
</evidence>
<feature type="transmembrane region" description="Helical" evidence="6">
    <location>
        <begin position="97"/>
        <end position="123"/>
    </location>
</feature>
<feature type="transmembrane region" description="Helical" evidence="6">
    <location>
        <begin position="65"/>
        <end position="85"/>
    </location>
</feature>
<feature type="transmembrane region" description="Helical" evidence="6">
    <location>
        <begin position="311"/>
        <end position="334"/>
    </location>
</feature>
<keyword evidence="3 6" id="KW-0812">Transmembrane</keyword>
<dbReference type="OrthoDB" id="30633at2"/>
<dbReference type="PANTHER" id="PTHR30250:SF11">
    <property type="entry name" value="O-ANTIGEN TRANSPORTER-RELATED"/>
    <property type="match status" value="1"/>
</dbReference>
<dbReference type="Pfam" id="PF01636">
    <property type="entry name" value="APH"/>
    <property type="match status" value="1"/>
</dbReference>
<dbReference type="SUPFAM" id="SSF56112">
    <property type="entry name" value="Protein kinase-like (PK-like)"/>
    <property type="match status" value="1"/>
</dbReference>
<keyword evidence="4 6" id="KW-1133">Transmembrane helix</keyword>
<evidence type="ECO:0000259" key="7">
    <source>
        <dbReference type="Pfam" id="PF01636"/>
    </source>
</evidence>
<dbReference type="Proteomes" id="UP000319514">
    <property type="component" value="Unassembled WGS sequence"/>
</dbReference>
<dbReference type="Gene3D" id="3.90.1200.10">
    <property type="match status" value="1"/>
</dbReference>
<dbReference type="GO" id="GO:0005886">
    <property type="term" value="C:plasma membrane"/>
    <property type="evidence" value="ECO:0007669"/>
    <property type="project" value="UniProtKB-SubCell"/>
</dbReference>
<keyword evidence="9" id="KW-1185">Reference proteome</keyword>
<dbReference type="AlphaFoldDB" id="A0A542ZGD8"/>
<dbReference type="InterPro" id="IPR050833">
    <property type="entry name" value="Poly_Biosynth_Transport"/>
</dbReference>
<dbReference type="EMBL" id="VFOQ01000001">
    <property type="protein sequence ID" value="TQL59406.1"/>
    <property type="molecule type" value="Genomic_DNA"/>
</dbReference>
<dbReference type="InterPro" id="IPR002575">
    <property type="entry name" value="Aminoglycoside_PTrfase"/>
</dbReference>
<dbReference type="PANTHER" id="PTHR30250">
    <property type="entry name" value="PST FAMILY PREDICTED COLANIC ACID TRANSPORTER"/>
    <property type="match status" value="1"/>
</dbReference>
<feature type="transmembrane region" description="Helical" evidence="6">
    <location>
        <begin position="269"/>
        <end position="290"/>
    </location>
</feature>
<reference evidence="8 9" key="1">
    <citation type="submission" date="2019-06" db="EMBL/GenBank/DDBJ databases">
        <title>Sequencing the genomes of 1000 actinobacteria strains.</title>
        <authorList>
            <person name="Klenk H.-P."/>
        </authorList>
    </citation>
    <scope>NUCLEOTIDE SEQUENCE [LARGE SCALE GENOMIC DNA]</scope>
    <source>
        <strain evidence="8 9">DSM 18082</strain>
    </source>
</reference>
<feature type="transmembrane region" description="Helical" evidence="6">
    <location>
        <begin position="243"/>
        <end position="263"/>
    </location>
</feature>
<protein>
    <submittedName>
        <fullName evidence="8">O-antigen/teichoic acid export membrane protein</fullName>
    </submittedName>
</protein>
<evidence type="ECO:0000313" key="8">
    <source>
        <dbReference type="EMBL" id="TQL59406.1"/>
    </source>
</evidence>
<keyword evidence="5 6" id="KW-0472">Membrane</keyword>
<feature type="transmembrane region" description="Helical" evidence="6">
    <location>
        <begin position="135"/>
        <end position="158"/>
    </location>
</feature>
<evidence type="ECO:0000313" key="9">
    <source>
        <dbReference type="Proteomes" id="UP000319514"/>
    </source>
</evidence>
<name>A0A542ZGD8_9MICO</name>
<evidence type="ECO:0000256" key="4">
    <source>
        <dbReference type="ARBA" id="ARBA00022989"/>
    </source>
</evidence>
<feature type="transmembrane region" description="Helical" evidence="6">
    <location>
        <begin position="192"/>
        <end position="211"/>
    </location>
</feature>
<dbReference type="InterPro" id="IPR011009">
    <property type="entry name" value="Kinase-like_dom_sf"/>
</dbReference>
<evidence type="ECO:0000256" key="2">
    <source>
        <dbReference type="ARBA" id="ARBA00022475"/>
    </source>
</evidence>
<feature type="transmembrane region" description="Helical" evidence="6">
    <location>
        <begin position="340"/>
        <end position="365"/>
    </location>
</feature>
<keyword evidence="2" id="KW-1003">Cell membrane</keyword>
<feature type="transmembrane region" description="Helical" evidence="6">
    <location>
        <begin position="170"/>
        <end position="186"/>
    </location>
</feature>
<feature type="domain" description="Aminoglycoside phosphotransferase" evidence="7">
    <location>
        <begin position="461"/>
        <end position="684"/>
    </location>
</feature>
<feature type="transmembrane region" description="Helical" evidence="6">
    <location>
        <begin position="21"/>
        <end position="45"/>
    </location>
</feature>
<gene>
    <name evidence="8" type="ORF">FB474_0760</name>
</gene>
<feature type="transmembrane region" description="Helical" evidence="6">
    <location>
        <begin position="377"/>
        <end position="396"/>
    </location>
</feature>
<accession>A0A542ZGD8</accession>